<dbReference type="Gene3D" id="3.40.190.10">
    <property type="entry name" value="Periplasmic binding protein-like II"/>
    <property type="match status" value="1"/>
</dbReference>
<dbReference type="PIRSF" id="PIRSF039026">
    <property type="entry name" value="SiaP"/>
    <property type="match status" value="1"/>
</dbReference>
<comment type="caution">
    <text evidence="7">The sequence shown here is derived from an EMBL/GenBank/DDBJ whole genome shotgun (WGS) entry which is preliminary data.</text>
</comment>
<evidence type="ECO:0000256" key="4">
    <source>
        <dbReference type="PIRSR" id="PIRSR039026-1"/>
    </source>
</evidence>
<dbReference type="Proteomes" id="UP000016566">
    <property type="component" value="Unassembled WGS sequence"/>
</dbReference>
<dbReference type="NCBIfam" id="NF037995">
    <property type="entry name" value="TRAP_S1"/>
    <property type="match status" value="1"/>
</dbReference>
<feature type="binding site" evidence="5">
    <location>
        <position position="209"/>
    </location>
    <ligand>
        <name>Na(+)</name>
        <dbReference type="ChEBI" id="CHEBI:29101"/>
    </ligand>
</feature>
<dbReference type="GO" id="GO:0055085">
    <property type="term" value="P:transmembrane transport"/>
    <property type="evidence" value="ECO:0007669"/>
    <property type="project" value="InterPro"/>
</dbReference>
<dbReference type="RefSeq" id="WP_021695029.1">
    <property type="nucleotide sequence ID" value="NZ_BATB01000053.1"/>
</dbReference>
<evidence type="ECO:0000256" key="3">
    <source>
        <dbReference type="ARBA" id="ARBA00022764"/>
    </source>
</evidence>
<dbReference type="eggNOG" id="COG4663">
    <property type="taxonomic scope" value="Bacteria"/>
</dbReference>
<dbReference type="Gene3D" id="3.40.190.170">
    <property type="entry name" value="Bacterial extracellular solute-binding protein, family 7"/>
    <property type="match status" value="1"/>
</dbReference>
<dbReference type="InterPro" id="IPR018389">
    <property type="entry name" value="DctP_fam"/>
</dbReference>
<keyword evidence="8" id="KW-1185">Reference proteome</keyword>
<evidence type="ECO:0000313" key="8">
    <source>
        <dbReference type="Proteomes" id="UP000016566"/>
    </source>
</evidence>
<evidence type="ECO:0000313" key="7">
    <source>
        <dbReference type="EMBL" id="GAD56928.1"/>
    </source>
</evidence>
<dbReference type="EMBL" id="BATB01000053">
    <property type="protein sequence ID" value="GAD56928.1"/>
    <property type="molecule type" value="Genomic_DNA"/>
</dbReference>
<evidence type="ECO:0000256" key="1">
    <source>
        <dbReference type="ARBA" id="ARBA00004418"/>
    </source>
</evidence>
<dbReference type="OrthoDB" id="7239472at2"/>
<dbReference type="AlphaFoldDB" id="U3AQC1"/>
<feature type="chain" id="PRO_5004639732" evidence="6">
    <location>
        <begin position="25"/>
        <end position="359"/>
    </location>
</feature>
<dbReference type="PANTHER" id="PTHR33376:SF5">
    <property type="entry name" value="EXTRACYTOPLASMIC SOLUTE RECEPTOR PROTEIN"/>
    <property type="match status" value="1"/>
</dbReference>
<feature type="binding site" evidence="5">
    <location>
        <position position="208"/>
    </location>
    <ligand>
        <name>substrate</name>
    </ligand>
</feature>
<dbReference type="PANTHER" id="PTHR33376">
    <property type="match status" value="1"/>
</dbReference>
<evidence type="ECO:0000256" key="5">
    <source>
        <dbReference type="PIRSR" id="PIRSR039026-2"/>
    </source>
</evidence>
<organism evidence="7 8">
    <name type="scientific">Limimaricola cinnabarinus LL-001</name>
    <dbReference type="NCBI Taxonomy" id="1337093"/>
    <lineage>
        <taxon>Bacteria</taxon>
        <taxon>Pseudomonadati</taxon>
        <taxon>Pseudomonadota</taxon>
        <taxon>Alphaproteobacteria</taxon>
        <taxon>Rhodobacterales</taxon>
        <taxon>Paracoccaceae</taxon>
        <taxon>Limimaricola</taxon>
    </lineage>
</organism>
<name>U3AQC1_9RHOB</name>
<dbReference type="GO" id="GO:0031317">
    <property type="term" value="C:tripartite ATP-independent periplasmic transporter complex"/>
    <property type="evidence" value="ECO:0007669"/>
    <property type="project" value="InterPro"/>
</dbReference>
<dbReference type="Pfam" id="PF03480">
    <property type="entry name" value="DctP"/>
    <property type="match status" value="1"/>
</dbReference>
<protein>
    <submittedName>
        <fullName evidence="7">TRAP-type C4-dicarboxylate transport system, periplasmic component</fullName>
    </submittedName>
</protein>
<keyword evidence="2 6" id="KW-0732">Signal</keyword>
<comment type="subcellular location">
    <subcellularLocation>
        <location evidence="1">Periplasm</location>
    </subcellularLocation>
</comment>
<dbReference type="InterPro" id="IPR038404">
    <property type="entry name" value="TRAP_DctP_sf"/>
</dbReference>
<dbReference type="GO" id="GO:0042597">
    <property type="term" value="C:periplasmic space"/>
    <property type="evidence" value="ECO:0007669"/>
    <property type="project" value="UniProtKB-SubCell"/>
</dbReference>
<gene>
    <name evidence="7" type="ORF">MBELCI_2980</name>
</gene>
<feature type="binding site" evidence="4">
    <location>
        <position position="171"/>
    </location>
    <ligand>
        <name>substrate</name>
    </ligand>
</feature>
<evidence type="ECO:0000256" key="6">
    <source>
        <dbReference type="SAM" id="SignalP"/>
    </source>
</evidence>
<feature type="signal peptide" evidence="6">
    <location>
        <begin position="1"/>
        <end position="24"/>
    </location>
</feature>
<keyword evidence="5" id="KW-0479">Metal-binding</keyword>
<keyword evidence="3" id="KW-0574">Periplasm</keyword>
<sequence>MNALFLKITAASLALAIAAPAAIAQQSLKMTTPWAGGPWLERDAQGFADRVAELTDERVTIDVFPGGTLYSPLKVTEAVREGVADVGHNYMAYDWGIDKATVPFSGFSGSLTPEAYMLWLYEAGGLELWQDYREEVFGVIAFPCSILATEIFLHSKKPVRTLEDFAGLKLRTSGAWAEIASRLGASTVIMPGGEVYDALERGVIDATEWGSPEINRPTGLQDIAQYVVVPGIHQPGGFLECQFNTEVWSKISSDDQEAIRAAAKLTVFESWLQSSRQDLSAFAELEAGENEIIELDQSFIDAVAEETEAWSNEVAAENEWFARVQGSIDEFKSELQVWGKYRLPVQGEAAVVPGEAAAN</sequence>
<dbReference type="InterPro" id="IPR026289">
    <property type="entry name" value="SBP_TakP-like"/>
</dbReference>
<feature type="binding site" evidence="4">
    <location>
        <position position="150"/>
    </location>
    <ligand>
        <name>substrate</name>
    </ligand>
</feature>
<accession>U3AQC1</accession>
<dbReference type="GO" id="GO:0046872">
    <property type="term" value="F:metal ion binding"/>
    <property type="evidence" value="ECO:0007669"/>
    <property type="project" value="UniProtKB-KW"/>
</dbReference>
<reference evidence="7" key="1">
    <citation type="journal article" date="2013" name="Genome Announc.">
        <title>Draft Genome Sequence of Loktanella cinnabarina LL-001T, Isolated from Deep-Sea Floor Sediment.</title>
        <authorList>
            <person name="Nishi S."/>
            <person name="Tsubouchi T."/>
            <person name="Takaki Y."/>
            <person name="Koyanagi R."/>
            <person name="Satoh N."/>
            <person name="Maruyama T."/>
            <person name="Hatada Y."/>
        </authorList>
    </citation>
    <scope>NUCLEOTIDE SEQUENCE [LARGE SCALE GENOMIC DNA]</scope>
    <source>
        <strain evidence="7">LL-001</strain>
    </source>
</reference>
<evidence type="ECO:0000256" key="2">
    <source>
        <dbReference type="ARBA" id="ARBA00022729"/>
    </source>
</evidence>
<dbReference type="STRING" id="1337093.MBELCI_2980"/>
<feature type="binding site" evidence="5">
    <location>
        <position position="234"/>
    </location>
    <ligand>
        <name>substrate</name>
    </ligand>
</feature>
<proteinExistence type="predicted"/>